<name>A0A1S2VGD5_9BACT</name>
<evidence type="ECO:0000313" key="3">
    <source>
        <dbReference type="Proteomes" id="UP000181790"/>
    </source>
</evidence>
<gene>
    <name evidence="2" type="ORF">BLX24_17155</name>
</gene>
<dbReference type="AlphaFoldDB" id="A0A1S2VGD5"/>
<proteinExistence type="predicted"/>
<keyword evidence="1" id="KW-0732">Signal</keyword>
<sequence>MKLLQQLAFISCFWLLTTPTTFAQRWRYWQDVPGTWTVGFEAGTTRYAGDMSEEKDIFRYPRLGAEAGLSVARRIGYRFSVRADARVYYIWGTQKHTRVYYNNLSFFSINPDVWIGGKVDLWRVDDPNHTYNPYLLAGAGVTYLNTMTTYEGYYVKLPRFHTEGVNYSRYPGIIRYGIGIPFDLGMRTRIAIEGTYTHVLNDYLDDVSTTYPDFSKVHPLVAAISDRRSEIGLAPNKSFAQRGNPSKRDGYAALAIRLTYQVNSSSWNRYRNGLRTPF</sequence>
<dbReference type="EMBL" id="MORL01000009">
    <property type="protein sequence ID" value="OIN57827.1"/>
    <property type="molecule type" value="Genomic_DNA"/>
</dbReference>
<dbReference type="Proteomes" id="UP000181790">
    <property type="component" value="Unassembled WGS sequence"/>
</dbReference>
<feature type="signal peptide" evidence="1">
    <location>
        <begin position="1"/>
        <end position="23"/>
    </location>
</feature>
<feature type="chain" id="PRO_5010313554" description="Outer membrane protein beta-barrel domain-containing protein" evidence="1">
    <location>
        <begin position="24"/>
        <end position="278"/>
    </location>
</feature>
<evidence type="ECO:0000313" key="2">
    <source>
        <dbReference type="EMBL" id="OIN57827.1"/>
    </source>
</evidence>
<dbReference type="OrthoDB" id="654178at2"/>
<accession>A0A1S2VGD5</accession>
<protein>
    <recommendedName>
        <fullName evidence="4">Outer membrane protein beta-barrel domain-containing protein</fullName>
    </recommendedName>
</protein>
<evidence type="ECO:0000256" key="1">
    <source>
        <dbReference type="SAM" id="SignalP"/>
    </source>
</evidence>
<evidence type="ECO:0008006" key="4">
    <source>
        <dbReference type="Google" id="ProtNLM"/>
    </source>
</evidence>
<dbReference type="RefSeq" id="WP_071504415.1">
    <property type="nucleotide sequence ID" value="NZ_MORL01000009.1"/>
</dbReference>
<comment type="caution">
    <text evidence="2">The sequence shown here is derived from an EMBL/GenBank/DDBJ whole genome shotgun (WGS) entry which is preliminary data.</text>
</comment>
<reference evidence="2 3" key="1">
    <citation type="submission" date="2016-10" db="EMBL/GenBank/DDBJ databases">
        <title>Arsenicibacter rosenii gen. nov., sp. nov., an efficient arsenic-methylating bacterium isolated from an arsenic-contaminated paddy soil.</title>
        <authorList>
            <person name="Huang K."/>
        </authorList>
    </citation>
    <scope>NUCLEOTIDE SEQUENCE [LARGE SCALE GENOMIC DNA]</scope>
    <source>
        <strain evidence="2 3">SM-1</strain>
    </source>
</reference>
<organism evidence="2 3">
    <name type="scientific">Arsenicibacter rosenii</name>
    <dbReference type="NCBI Taxonomy" id="1750698"/>
    <lineage>
        <taxon>Bacteria</taxon>
        <taxon>Pseudomonadati</taxon>
        <taxon>Bacteroidota</taxon>
        <taxon>Cytophagia</taxon>
        <taxon>Cytophagales</taxon>
        <taxon>Spirosomataceae</taxon>
        <taxon>Arsenicibacter</taxon>
    </lineage>
</organism>
<keyword evidence="3" id="KW-1185">Reference proteome</keyword>